<keyword evidence="11" id="KW-1185">Reference proteome</keyword>
<evidence type="ECO:0000256" key="2">
    <source>
        <dbReference type="ARBA" id="ARBA00004123"/>
    </source>
</evidence>
<keyword evidence="5" id="KW-0479">Metal-binding</keyword>
<dbReference type="WBParaSite" id="jg8400">
    <property type="protein sequence ID" value="jg8400"/>
    <property type="gene ID" value="jg8400"/>
</dbReference>
<feature type="region of interest" description="Disordered" evidence="9">
    <location>
        <begin position="1"/>
        <end position="29"/>
    </location>
</feature>
<comment type="similarity">
    <text evidence="3">Belongs to the HARBI1 family.</text>
</comment>
<evidence type="ECO:0000256" key="1">
    <source>
        <dbReference type="ARBA" id="ARBA00001968"/>
    </source>
</evidence>
<feature type="domain" description="DDE Tnp4" evidence="10">
    <location>
        <begin position="236"/>
        <end position="414"/>
    </location>
</feature>
<evidence type="ECO:0000313" key="12">
    <source>
        <dbReference type="WBParaSite" id="jg8400"/>
    </source>
</evidence>
<evidence type="ECO:0000256" key="3">
    <source>
        <dbReference type="ARBA" id="ARBA00006958"/>
    </source>
</evidence>
<feature type="coiled-coil region" evidence="8">
    <location>
        <begin position="39"/>
        <end position="75"/>
    </location>
</feature>
<dbReference type="PANTHER" id="PTHR22930:SF269">
    <property type="entry name" value="NUCLEASE HARBI1-LIKE PROTEIN"/>
    <property type="match status" value="1"/>
</dbReference>
<dbReference type="InterPro" id="IPR045249">
    <property type="entry name" value="HARBI1-like"/>
</dbReference>
<evidence type="ECO:0000256" key="8">
    <source>
        <dbReference type="SAM" id="Coils"/>
    </source>
</evidence>
<evidence type="ECO:0000259" key="10">
    <source>
        <dbReference type="Pfam" id="PF13359"/>
    </source>
</evidence>
<dbReference type="GO" id="GO:0046872">
    <property type="term" value="F:metal ion binding"/>
    <property type="evidence" value="ECO:0007669"/>
    <property type="project" value="UniProtKB-KW"/>
</dbReference>
<dbReference type="Proteomes" id="UP000887574">
    <property type="component" value="Unplaced"/>
</dbReference>
<keyword evidence="6" id="KW-0378">Hydrolase</keyword>
<comment type="cofactor">
    <cofactor evidence="1">
        <name>a divalent metal cation</name>
        <dbReference type="ChEBI" id="CHEBI:60240"/>
    </cofactor>
</comment>
<accession>A0A915EPE5</accession>
<evidence type="ECO:0000313" key="11">
    <source>
        <dbReference type="Proteomes" id="UP000887574"/>
    </source>
</evidence>
<organism evidence="11 12">
    <name type="scientific">Ditylenchus dipsaci</name>
    <dbReference type="NCBI Taxonomy" id="166011"/>
    <lineage>
        <taxon>Eukaryota</taxon>
        <taxon>Metazoa</taxon>
        <taxon>Ecdysozoa</taxon>
        <taxon>Nematoda</taxon>
        <taxon>Chromadorea</taxon>
        <taxon>Rhabditida</taxon>
        <taxon>Tylenchina</taxon>
        <taxon>Tylenchomorpha</taxon>
        <taxon>Sphaerularioidea</taxon>
        <taxon>Anguinidae</taxon>
        <taxon>Anguininae</taxon>
        <taxon>Ditylenchus</taxon>
    </lineage>
</organism>
<dbReference type="PANTHER" id="PTHR22930">
    <property type="match status" value="1"/>
</dbReference>
<feature type="compositionally biased region" description="Polar residues" evidence="9">
    <location>
        <begin position="1"/>
        <end position="16"/>
    </location>
</feature>
<protein>
    <submittedName>
        <fullName evidence="12">DDE Tnp4 domain-containing protein</fullName>
    </submittedName>
</protein>
<evidence type="ECO:0000256" key="7">
    <source>
        <dbReference type="ARBA" id="ARBA00023242"/>
    </source>
</evidence>
<evidence type="ECO:0000256" key="5">
    <source>
        <dbReference type="ARBA" id="ARBA00022723"/>
    </source>
</evidence>
<dbReference type="AlphaFoldDB" id="A0A915EPE5"/>
<keyword evidence="4" id="KW-0540">Nuclease</keyword>
<dbReference type="InterPro" id="IPR027806">
    <property type="entry name" value="HARBI1_dom"/>
</dbReference>
<keyword evidence="8" id="KW-0175">Coiled coil</keyword>
<keyword evidence="7" id="KW-0539">Nucleus</keyword>
<evidence type="ECO:0000256" key="9">
    <source>
        <dbReference type="SAM" id="MobiDB-lite"/>
    </source>
</evidence>
<name>A0A915EPE5_9BILA</name>
<dbReference type="GO" id="GO:0016787">
    <property type="term" value="F:hydrolase activity"/>
    <property type="evidence" value="ECO:0007669"/>
    <property type="project" value="UniProtKB-KW"/>
</dbReference>
<dbReference type="GO" id="GO:0004518">
    <property type="term" value="F:nuclease activity"/>
    <property type="evidence" value="ECO:0007669"/>
    <property type="project" value="UniProtKB-KW"/>
</dbReference>
<dbReference type="Pfam" id="PF13359">
    <property type="entry name" value="DDE_Tnp_4"/>
    <property type="match status" value="1"/>
</dbReference>
<evidence type="ECO:0000256" key="6">
    <source>
        <dbReference type="ARBA" id="ARBA00022801"/>
    </source>
</evidence>
<sequence>MASGSSSTRITRAQTNRTDRFVDSTPTLGPKSIDALSKLTDLEERLQQTTSQTQNELHQQRLAYVKQQLQETREDSALLNAIAWWFLRKRRSYVRPAHYQAAFQRNSFETFWRYYRSPDERDLVRFLRLSRAEFDEVHSKIRCLLEHCPTHLRPIQDMERLAIFLRFIAFGPTYCAVAHLFAIGDSTVYDICKEVSQAIVTVMQAEFMPPPNRQTWERSAEGFARLREFPKTLGAVDGKHIAIVKPEHSGAAFFNYKVIPRSYTPCPIFHSCMFEKFYSIVLLAIADAESRFIAVDVGASGRNSDSTLWISSPLRSFLESPEADLPPSEEGMLPYVFLGDGGFGCTDLIMTPFTDRGADTQEKIAFNGRLSRARSAVEHAFEILAKRWRLFLGTIEARPEIAQLYTTAAVILHNYLNPSSMMTMEYIFAFRMIDDYLLIKERQKPEELEEELGNNLLML</sequence>
<comment type="subcellular location">
    <subcellularLocation>
        <location evidence="2">Nucleus</location>
    </subcellularLocation>
</comment>
<proteinExistence type="inferred from homology"/>
<reference evidence="12" key="1">
    <citation type="submission" date="2022-11" db="UniProtKB">
        <authorList>
            <consortium name="WormBaseParasite"/>
        </authorList>
    </citation>
    <scope>IDENTIFICATION</scope>
</reference>
<dbReference type="GO" id="GO:0005634">
    <property type="term" value="C:nucleus"/>
    <property type="evidence" value="ECO:0007669"/>
    <property type="project" value="UniProtKB-SubCell"/>
</dbReference>
<evidence type="ECO:0000256" key="4">
    <source>
        <dbReference type="ARBA" id="ARBA00022722"/>
    </source>
</evidence>